<reference evidence="5 6" key="1">
    <citation type="submission" date="2018-07" db="EMBL/GenBank/DDBJ databases">
        <title>Modular assembly of carbohydrate-degrading microbial communities in the ocean.</title>
        <authorList>
            <person name="Enke T.N."/>
            <person name="Datta M.S."/>
            <person name="Schwartzman J.A."/>
            <person name="Cermak N."/>
            <person name="Schmitz D.A."/>
            <person name="Barrere J."/>
            <person name="Cordero O.X."/>
        </authorList>
    </citation>
    <scope>NUCLEOTIDE SEQUENCE [LARGE SCALE GENOMIC DNA]</scope>
    <source>
        <strain evidence="5 6">C3M10</strain>
    </source>
</reference>
<proteinExistence type="predicted"/>
<evidence type="ECO:0000313" key="5">
    <source>
        <dbReference type="EMBL" id="RBW54447.1"/>
    </source>
</evidence>
<dbReference type="AlphaFoldDB" id="A0A366WYB0"/>
<evidence type="ECO:0000256" key="1">
    <source>
        <dbReference type="ARBA" id="ARBA00004196"/>
    </source>
</evidence>
<dbReference type="Gene3D" id="1.20.1420.20">
    <property type="entry name" value="M75 peptidase, HXXE motif"/>
    <property type="match status" value="1"/>
</dbReference>
<feature type="signal peptide" evidence="3">
    <location>
        <begin position="1"/>
        <end position="18"/>
    </location>
</feature>
<dbReference type="RefSeq" id="WP_113823581.1">
    <property type="nucleotide sequence ID" value="NZ_QOCE01000031.1"/>
</dbReference>
<comment type="subcellular location">
    <subcellularLocation>
        <location evidence="1">Cell envelope</location>
    </subcellularLocation>
</comment>
<protein>
    <submittedName>
        <fullName evidence="5">Peptidase M75</fullName>
    </submittedName>
</protein>
<dbReference type="Proteomes" id="UP000252706">
    <property type="component" value="Unassembled WGS sequence"/>
</dbReference>
<evidence type="ECO:0000256" key="2">
    <source>
        <dbReference type="ARBA" id="ARBA00022729"/>
    </source>
</evidence>
<feature type="chain" id="PRO_5017074144" evidence="3">
    <location>
        <begin position="19"/>
        <end position="333"/>
    </location>
</feature>
<accession>A0A366WYB0</accession>
<gene>
    <name evidence="5" type="ORF">DS909_11400</name>
</gene>
<name>A0A366WYB0_9RHOB</name>
<dbReference type="InterPro" id="IPR034984">
    <property type="entry name" value="Imelysin-like_IPPA"/>
</dbReference>
<dbReference type="InterPro" id="IPR038352">
    <property type="entry name" value="Imelysin_sf"/>
</dbReference>
<dbReference type="Pfam" id="PF09375">
    <property type="entry name" value="Peptidase_M75"/>
    <property type="match status" value="1"/>
</dbReference>
<evidence type="ECO:0000256" key="3">
    <source>
        <dbReference type="SAM" id="SignalP"/>
    </source>
</evidence>
<dbReference type="InterPro" id="IPR018976">
    <property type="entry name" value="Imelysin-like"/>
</dbReference>
<sequence>MLRISALVLALTTSVAHADLADTILDDIVLPGFDQLAISGQALDAAAQTDCRAESEPLRAAFGETLDAWTAVSHFRFGPTEVENRGFALAFWPDSRGKTPRALNGLIASQDPVVDTAESFATVSIAARGLYAMEFLLYDATISTAGNSEYHCALTQAVAADIAATAQDLAADWHTRYAELMRNPTEGGVYQSEAEVSQEFFKALNTGLQITADMRLGRPLGTYDAPRPKRAEAWRSDRSLRNVTLSLEALERLAMQLANTDPEIEARLGHSFATALTEAKGLDDPRFARVSDPSGRFRVEVLQRTVNDIRAVSTGYLGPLLGVSGGFNSLDGD</sequence>
<dbReference type="GO" id="GO:0030313">
    <property type="term" value="C:cell envelope"/>
    <property type="evidence" value="ECO:0007669"/>
    <property type="project" value="UniProtKB-SubCell"/>
</dbReference>
<evidence type="ECO:0000313" key="6">
    <source>
        <dbReference type="Proteomes" id="UP000252706"/>
    </source>
</evidence>
<evidence type="ECO:0000259" key="4">
    <source>
        <dbReference type="Pfam" id="PF09375"/>
    </source>
</evidence>
<dbReference type="CDD" id="cd14659">
    <property type="entry name" value="Imelysin-like_IPPA"/>
    <property type="match status" value="1"/>
</dbReference>
<dbReference type="EMBL" id="QOCE01000031">
    <property type="protein sequence ID" value="RBW54447.1"/>
    <property type="molecule type" value="Genomic_DNA"/>
</dbReference>
<keyword evidence="2 3" id="KW-0732">Signal</keyword>
<organism evidence="5 6">
    <name type="scientific">Phaeobacter gallaeciensis</name>
    <dbReference type="NCBI Taxonomy" id="60890"/>
    <lineage>
        <taxon>Bacteria</taxon>
        <taxon>Pseudomonadati</taxon>
        <taxon>Pseudomonadota</taxon>
        <taxon>Alphaproteobacteria</taxon>
        <taxon>Rhodobacterales</taxon>
        <taxon>Roseobacteraceae</taxon>
        <taxon>Phaeobacter</taxon>
    </lineage>
</organism>
<feature type="domain" description="Imelysin-like" evidence="4">
    <location>
        <begin position="30"/>
        <end position="309"/>
    </location>
</feature>
<dbReference type="OrthoDB" id="5729110at2"/>
<comment type="caution">
    <text evidence="5">The sequence shown here is derived from an EMBL/GenBank/DDBJ whole genome shotgun (WGS) entry which is preliminary data.</text>
</comment>